<name>A0ACA9KA64_9GLOM</name>
<comment type="caution">
    <text evidence="1">The sequence shown here is derived from an EMBL/GenBank/DDBJ whole genome shotgun (WGS) entry which is preliminary data.</text>
</comment>
<proteinExistence type="predicted"/>
<accession>A0ACA9KA64</accession>
<reference evidence="1" key="1">
    <citation type="submission" date="2021-06" db="EMBL/GenBank/DDBJ databases">
        <authorList>
            <person name="Kallberg Y."/>
            <person name="Tangrot J."/>
            <person name="Rosling A."/>
        </authorList>
    </citation>
    <scope>NUCLEOTIDE SEQUENCE</scope>
    <source>
        <strain evidence="1">MA461A</strain>
    </source>
</reference>
<dbReference type="EMBL" id="CAJVQC010000134">
    <property type="protein sequence ID" value="CAG8461726.1"/>
    <property type="molecule type" value="Genomic_DNA"/>
</dbReference>
<gene>
    <name evidence="1" type="ORF">RPERSI_LOCUS183</name>
</gene>
<protein>
    <submittedName>
        <fullName evidence="1">26045_t:CDS:1</fullName>
    </submittedName>
</protein>
<organism evidence="1 2">
    <name type="scientific">Racocetra persica</name>
    <dbReference type="NCBI Taxonomy" id="160502"/>
    <lineage>
        <taxon>Eukaryota</taxon>
        <taxon>Fungi</taxon>
        <taxon>Fungi incertae sedis</taxon>
        <taxon>Mucoromycota</taxon>
        <taxon>Glomeromycotina</taxon>
        <taxon>Glomeromycetes</taxon>
        <taxon>Diversisporales</taxon>
        <taxon>Gigasporaceae</taxon>
        <taxon>Racocetra</taxon>
    </lineage>
</organism>
<feature type="non-terminal residue" evidence="1">
    <location>
        <position position="1"/>
    </location>
</feature>
<evidence type="ECO:0000313" key="2">
    <source>
        <dbReference type="Proteomes" id="UP000789920"/>
    </source>
</evidence>
<keyword evidence="2" id="KW-1185">Reference proteome</keyword>
<sequence>IEGKKNKGSEEQIDGYLCVKEARGKNKGDKSNDDPFIRGFIYPFQRTILSPHIDNLK</sequence>
<dbReference type="Proteomes" id="UP000789920">
    <property type="component" value="Unassembled WGS sequence"/>
</dbReference>
<evidence type="ECO:0000313" key="1">
    <source>
        <dbReference type="EMBL" id="CAG8461726.1"/>
    </source>
</evidence>